<keyword evidence="5" id="KW-0479">Metal-binding</keyword>
<dbReference type="Pfam" id="PF13292">
    <property type="entry name" value="DXP_synthase_N"/>
    <property type="match status" value="1"/>
</dbReference>
<dbReference type="InterPro" id="IPR029061">
    <property type="entry name" value="THDP-binding"/>
</dbReference>
<dbReference type="SUPFAM" id="SSF52518">
    <property type="entry name" value="Thiamin diphosphate-binding fold (THDP-binding)"/>
    <property type="match status" value="1"/>
</dbReference>
<evidence type="ECO:0000256" key="6">
    <source>
        <dbReference type="ARBA" id="ARBA00022842"/>
    </source>
</evidence>
<dbReference type="EMBL" id="DS478500">
    <property type="protein sequence ID" value="EDO25705.1"/>
    <property type="molecule type" value="Genomic_DNA"/>
</dbReference>
<evidence type="ECO:0000256" key="5">
    <source>
        <dbReference type="ARBA" id="ARBA00022723"/>
    </source>
</evidence>
<name>A8DVQ4_NEMVE</name>
<accession>A8DVQ4</accession>
<evidence type="ECO:0000256" key="1">
    <source>
        <dbReference type="ARBA" id="ARBA00001946"/>
    </source>
</evidence>
<evidence type="ECO:0000256" key="7">
    <source>
        <dbReference type="ARBA" id="ARBA00023052"/>
    </source>
</evidence>
<comment type="cofactor">
    <cofactor evidence="2">
        <name>thiamine diphosphate</name>
        <dbReference type="ChEBI" id="CHEBI:58937"/>
    </cofactor>
</comment>
<evidence type="ECO:0000313" key="8">
    <source>
        <dbReference type="EMBL" id="EDO25705.1"/>
    </source>
</evidence>
<keyword evidence="7" id="KW-0786">Thiamine pyrophosphate</keyword>
<evidence type="ECO:0000256" key="3">
    <source>
        <dbReference type="ARBA" id="ARBA00011738"/>
    </source>
</evidence>
<dbReference type="eggNOG" id="KOG0523">
    <property type="taxonomic scope" value="Eukaryota"/>
</dbReference>
<dbReference type="GO" id="GO:0016114">
    <property type="term" value="P:terpenoid biosynthetic process"/>
    <property type="evidence" value="ECO:0007669"/>
    <property type="project" value="InterPro"/>
</dbReference>
<dbReference type="InterPro" id="IPR005477">
    <property type="entry name" value="Dxylulose-5-P_synthase"/>
</dbReference>
<reference evidence="8 9" key="1">
    <citation type="journal article" date="2007" name="Science">
        <title>Sea anemone genome reveals ancestral eumetazoan gene repertoire and genomic organization.</title>
        <authorList>
            <person name="Putnam N.H."/>
            <person name="Srivastava M."/>
            <person name="Hellsten U."/>
            <person name="Dirks B."/>
            <person name="Chapman J."/>
            <person name="Salamov A."/>
            <person name="Terry A."/>
            <person name="Shapiro H."/>
            <person name="Lindquist E."/>
            <person name="Kapitonov V.V."/>
            <person name="Jurka J."/>
            <person name="Genikhovich G."/>
            <person name="Grigoriev I.V."/>
            <person name="Lucas S.M."/>
            <person name="Steele R.E."/>
            <person name="Finnerty J.R."/>
            <person name="Technau U."/>
            <person name="Martindale M.Q."/>
            <person name="Rokhsar D.S."/>
        </authorList>
    </citation>
    <scope>NUCLEOTIDE SEQUENCE [LARGE SCALE GENOMIC DNA]</scope>
    <source>
        <strain evidence="9">CH2 X CH6</strain>
    </source>
</reference>
<dbReference type="HOGENOM" id="CLU_009227_1_2_1"/>
<dbReference type="PANTHER" id="PTHR43322">
    <property type="entry name" value="1-D-DEOXYXYLULOSE 5-PHOSPHATE SYNTHASE-RELATED"/>
    <property type="match status" value="1"/>
</dbReference>
<protein>
    <recommendedName>
        <fullName evidence="10">1-deoxy-D-xylulose-5-phosphate synthase</fullName>
    </recommendedName>
</protein>
<feature type="non-terminal residue" evidence="8">
    <location>
        <position position="159"/>
    </location>
</feature>
<keyword evidence="9" id="KW-1185">Reference proteome</keyword>
<dbReference type="GO" id="GO:0046872">
    <property type="term" value="F:metal ion binding"/>
    <property type="evidence" value="ECO:0007669"/>
    <property type="project" value="UniProtKB-KW"/>
</dbReference>
<comment type="cofactor">
    <cofactor evidence="1">
        <name>Mg(2+)</name>
        <dbReference type="ChEBI" id="CHEBI:18420"/>
    </cofactor>
</comment>
<sequence>MPNTLLNKINNPTDLRRLSENQLPQLSQELRDFIIDIISRKGGHLGASLGVVELTVALHYVFNTPIDQLVWDVGHQAYVHKILTERKDVFHTNRELNGISGFPKRSESIYDTFGVGHSSTSISAALGMAMASLLKGETEKQHIAVIGDASIASGMAFEG</sequence>
<gene>
    <name evidence="8" type="ORF">NEMVEDRAFT_v1g156659</name>
</gene>
<dbReference type="AlphaFoldDB" id="A8DVQ4"/>
<dbReference type="PROSITE" id="PS00801">
    <property type="entry name" value="TRANSKETOLASE_1"/>
    <property type="match status" value="1"/>
</dbReference>
<keyword evidence="4" id="KW-0808">Transferase</keyword>
<evidence type="ECO:0000256" key="2">
    <source>
        <dbReference type="ARBA" id="ARBA00001964"/>
    </source>
</evidence>
<dbReference type="PhylomeDB" id="A8DVQ4"/>
<evidence type="ECO:0000313" key="9">
    <source>
        <dbReference type="Proteomes" id="UP000001593"/>
    </source>
</evidence>
<keyword evidence="6" id="KW-0460">Magnesium</keyword>
<dbReference type="InParanoid" id="A8DVQ4"/>
<dbReference type="STRING" id="45351.A8DVQ4"/>
<dbReference type="Gene3D" id="3.40.50.970">
    <property type="match status" value="1"/>
</dbReference>
<proteinExistence type="predicted"/>
<comment type="subunit">
    <text evidence="3">Homodimer.</text>
</comment>
<organism evidence="8 9">
    <name type="scientific">Nematostella vectensis</name>
    <name type="common">Starlet sea anemone</name>
    <dbReference type="NCBI Taxonomy" id="45351"/>
    <lineage>
        <taxon>Eukaryota</taxon>
        <taxon>Metazoa</taxon>
        <taxon>Cnidaria</taxon>
        <taxon>Anthozoa</taxon>
        <taxon>Hexacorallia</taxon>
        <taxon>Actiniaria</taxon>
        <taxon>Edwardsiidae</taxon>
        <taxon>Nematostella</taxon>
    </lineage>
</organism>
<evidence type="ECO:0000256" key="4">
    <source>
        <dbReference type="ARBA" id="ARBA00022679"/>
    </source>
</evidence>
<dbReference type="PANTHER" id="PTHR43322:SF5">
    <property type="entry name" value="1-DEOXY-D-XYLULOSE-5-PHOSPHATE SYNTHASE, CHLOROPLASTIC"/>
    <property type="match status" value="1"/>
</dbReference>
<evidence type="ECO:0008006" key="10">
    <source>
        <dbReference type="Google" id="ProtNLM"/>
    </source>
</evidence>
<dbReference type="InterPro" id="IPR049557">
    <property type="entry name" value="Transketolase_CS"/>
</dbReference>
<dbReference type="Proteomes" id="UP000001593">
    <property type="component" value="Unassembled WGS sequence"/>
</dbReference>
<dbReference type="GO" id="GO:0008661">
    <property type="term" value="F:1-deoxy-D-xylulose-5-phosphate synthase activity"/>
    <property type="evidence" value="ECO:0007669"/>
    <property type="project" value="InterPro"/>
</dbReference>